<dbReference type="AlphaFoldDB" id="D5BFX1"/>
<feature type="transmembrane region" description="Helical" evidence="6">
    <location>
        <begin position="745"/>
        <end position="767"/>
    </location>
</feature>
<dbReference type="PANTHER" id="PTHR33406:SF13">
    <property type="entry name" value="MEMBRANE PROTEIN YDFJ"/>
    <property type="match status" value="1"/>
</dbReference>
<feature type="transmembrane region" description="Helical" evidence="6">
    <location>
        <begin position="319"/>
        <end position="340"/>
    </location>
</feature>
<name>D5BFX1_ZUNPS</name>
<dbReference type="eggNOG" id="COG4258">
    <property type="taxonomic scope" value="Bacteria"/>
</dbReference>
<feature type="transmembrane region" description="Helical" evidence="6">
    <location>
        <begin position="267"/>
        <end position="286"/>
    </location>
</feature>
<dbReference type="KEGG" id="zpr:ZPR_2762"/>
<feature type="transmembrane region" description="Helical" evidence="6">
    <location>
        <begin position="429"/>
        <end position="450"/>
    </location>
</feature>
<comment type="subcellular location">
    <subcellularLocation>
        <location evidence="1">Cell membrane</location>
        <topology evidence="1">Multi-pass membrane protein</topology>
    </subcellularLocation>
</comment>
<evidence type="ECO:0000256" key="1">
    <source>
        <dbReference type="ARBA" id="ARBA00004651"/>
    </source>
</evidence>
<evidence type="ECO:0000256" key="5">
    <source>
        <dbReference type="ARBA" id="ARBA00023136"/>
    </source>
</evidence>
<keyword evidence="3 6" id="KW-0812">Transmembrane</keyword>
<feature type="transmembrane region" description="Helical" evidence="6">
    <location>
        <begin position="708"/>
        <end position="733"/>
    </location>
</feature>
<feature type="transmembrane region" description="Helical" evidence="6">
    <location>
        <begin position="682"/>
        <end position="702"/>
    </location>
</feature>
<evidence type="ECO:0000256" key="3">
    <source>
        <dbReference type="ARBA" id="ARBA00022692"/>
    </source>
</evidence>
<reference evidence="8 9" key="1">
    <citation type="journal article" date="2010" name="BMC Genomics">
        <title>The complete genome of Zunongwangia profunda SM-A87 reveals its adaptation to the deep-sea environment and ecological role in sedimentary organic nitrogen degradation.</title>
        <authorList>
            <person name="Qin Q.L."/>
            <person name="Zhang X.Y."/>
            <person name="Wang X.M."/>
            <person name="Liu G.M."/>
            <person name="Chen X.L."/>
            <person name="Xie B.B."/>
            <person name="Dang H.Y."/>
            <person name="Zhou B.C."/>
            <person name="Yu J."/>
            <person name="Zhang Y.Z."/>
        </authorList>
    </citation>
    <scope>NUCLEOTIDE SEQUENCE [LARGE SCALE GENOMIC DNA]</scope>
    <source>
        <strain evidence="9">DSM 18752 / CCTCC AB 206139 / SM-A87</strain>
    </source>
</reference>
<evidence type="ECO:0000256" key="4">
    <source>
        <dbReference type="ARBA" id="ARBA00022989"/>
    </source>
</evidence>
<dbReference type="HOGENOM" id="CLU_003055_0_0_10"/>
<accession>D5BFX1</accession>
<keyword evidence="2" id="KW-1003">Cell membrane</keyword>
<dbReference type="PANTHER" id="PTHR33406">
    <property type="entry name" value="MEMBRANE PROTEIN MJ1562-RELATED"/>
    <property type="match status" value="1"/>
</dbReference>
<evidence type="ECO:0000259" key="7">
    <source>
        <dbReference type="Pfam" id="PF03176"/>
    </source>
</evidence>
<protein>
    <submittedName>
        <fullName evidence="8">Membrane protein</fullName>
    </submittedName>
</protein>
<evidence type="ECO:0000256" key="6">
    <source>
        <dbReference type="SAM" id="Phobius"/>
    </source>
</evidence>
<dbReference type="RefSeq" id="WP_013072181.1">
    <property type="nucleotide sequence ID" value="NC_014041.1"/>
</dbReference>
<keyword evidence="4 6" id="KW-1133">Transmembrane helix</keyword>
<feature type="transmembrane region" description="Helical" evidence="6">
    <location>
        <begin position="360"/>
        <end position="379"/>
    </location>
</feature>
<dbReference type="InterPro" id="IPR050545">
    <property type="entry name" value="Mycobact_MmpL"/>
</dbReference>
<dbReference type="EMBL" id="CP001650">
    <property type="protein sequence ID" value="ADF53084.1"/>
    <property type="molecule type" value="Genomic_DNA"/>
</dbReference>
<sequence>MHQFFLKSYRFFQQNKLPGILLLLAFVAGVGFLASKVALEEDVTGLIPAGKDQDVLKRILNETEFSDKIIITISSEEEQPQDLTAYAERFIDSVHTKLPGFIENIQGKVPDEGVREIYNFVYQNLPFFLNEKDYREIEEKLSDTAIAKQIKEDYRSIISPTGIVTKNFIFQDPLSLGPIGLEKLRELQIGDNYLLYNNYLLTKDKKHLLLFITPTLPASETNKNNEFIAELKEIQQQLNLEFKNVKGDFFGGVLYSLANANQIKKDVQITISIAISILLILLIFFYRKIYVPLILFIPGIIAALTAIAILYIFKGSISAISIGIGSILLGITLDYGLHILTHYRNNRDVSQLYREVTTPVLMSSLTTATAFLCLLFVNSDALNDLGMFAAISVIIAAFLALLLIPLLYGKRITETPKNTFLDKLAAIQFFRIKPLFFSVVLLFVLGLFFFTKVKFNNDLSKINFQPETIKKAEQKIQNIANSNGKTLYLVSYGNTIDEALQENSKVYQRLKKFNTEHRLNSYSSIGGVVLSTQTQNKKIQEWKDFWDSRDTSALKNKILSESAKYGFKPASFKDFYHLLNKDFKNLQLNDYQNTTNLYLNDFISISEDFATVTTTVNLGDVPSQEFTAQFDHLDHMLIIDRERINEGFLGNLKNDFNQLIGFSILAVFMILLIAYQNLEISLLTLFPIGITWIIALGIMGAFGIEFNILNIIISTFVFGLGLDYSIFITNACLKEYQTGKSELTTYQTSILISVITTLLGIGALIFAKHPALRSVSNVSIIGVLSAVLVAFVIQVWLFNILFINRRKKGLPPFRFSKIRSFIRSKIYYKQDLYYQDAVLDNYRYKPVYTQAKAEFTEKKESYLRVSNFIEKGECVFFFYSGIGVFPIYLSYINPNSKVTGYEISEEAITIARNCFRSTHEFLKFTTAIAEAKTCSTFIIPDHELIDLEEMKKIINQFGKKVIVLHHDLNTQWLLDANFEITYRQSGILVFERE</sequence>
<dbReference type="eggNOG" id="COG2265">
    <property type="taxonomic scope" value="Bacteria"/>
</dbReference>
<feature type="transmembrane region" description="Helical" evidence="6">
    <location>
        <begin position="874"/>
        <end position="892"/>
    </location>
</feature>
<dbReference type="InterPro" id="IPR004869">
    <property type="entry name" value="MMPL_dom"/>
</dbReference>
<evidence type="ECO:0000313" key="9">
    <source>
        <dbReference type="Proteomes" id="UP000001654"/>
    </source>
</evidence>
<organism evidence="8 9">
    <name type="scientific">Zunongwangia profunda (strain DSM 18752 / CCTCC AB 206139 / SM-A87)</name>
    <name type="common">Wangia profunda</name>
    <dbReference type="NCBI Taxonomy" id="655815"/>
    <lineage>
        <taxon>Bacteria</taxon>
        <taxon>Pseudomonadati</taxon>
        <taxon>Bacteroidota</taxon>
        <taxon>Flavobacteriia</taxon>
        <taxon>Flavobacteriales</taxon>
        <taxon>Flavobacteriaceae</taxon>
        <taxon>Zunongwangia</taxon>
    </lineage>
</organism>
<keyword evidence="9" id="KW-1185">Reference proteome</keyword>
<dbReference type="InterPro" id="IPR029063">
    <property type="entry name" value="SAM-dependent_MTases_sf"/>
</dbReference>
<feature type="transmembrane region" description="Helical" evidence="6">
    <location>
        <begin position="779"/>
        <end position="803"/>
    </location>
</feature>
<dbReference type="Gene3D" id="1.20.1640.10">
    <property type="entry name" value="Multidrug efflux transporter AcrB transmembrane domain"/>
    <property type="match status" value="2"/>
</dbReference>
<dbReference type="OrthoDB" id="9803035at2"/>
<feature type="transmembrane region" description="Helical" evidence="6">
    <location>
        <begin position="385"/>
        <end position="408"/>
    </location>
</feature>
<keyword evidence="5 6" id="KW-0472">Membrane</keyword>
<evidence type="ECO:0000313" key="8">
    <source>
        <dbReference type="EMBL" id="ADF53084.1"/>
    </source>
</evidence>
<feature type="domain" description="Membrane transport protein MMPL" evidence="7">
    <location>
        <begin position="193"/>
        <end position="407"/>
    </location>
</feature>
<feature type="domain" description="Membrane transport protein MMPL" evidence="7">
    <location>
        <begin position="660"/>
        <end position="791"/>
    </location>
</feature>
<dbReference type="Proteomes" id="UP000001654">
    <property type="component" value="Chromosome"/>
</dbReference>
<dbReference type="GO" id="GO:0005886">
    <property type="term" value="C:plasma membrane"/>
    <property type="evidence" value="ECO:0007669"/>
    <property type="project" value="UniProtKB-SubCell"/>
</dbReference>
<evidence type="ECO:0000256" key="2">
    <source>
        <dbReference type="ARBA" id="ARBA00022475"/>
    </source>
</evidence>
<dbReference type="SUPFAM" id="SSF82866">
    <property type="entry name" value="Multidrug efflux transporter AcrB transmembrane domain"/>
    <property type="match status" value="2"/>
</dbReference>
<feature type="transmembrane region" description="Helical" evidence="6">
    <location>
        <begin position="656"/>
        <end position="675"/>
    </location>
</feature>
<feature type="transmembrane region" description="Helical" evidence="6">
    <location>
        <begin position="293"/>
        <end position="313"/>
    </location>
</feature>
<dbReference type="STRING" id="655815.ZPR_2762"/>
<dbReference type="Pfam" id="PF03176">
    <property type="entry name" value="MMPL"/>
    <property type="match status" value="2"/>
</dbReference>
<proteinExistence type="predicted"/>
<dbReference type="SUPFAM" id="SSF53335">
    <property type="entry name" value="S-adenosyl-L-methionine-dependent methyltransferases"/>
    <property type="match status" value="1"/>
</dbReference>
<gene>
    <name evidence="8" type="ordered locus">ZPR_2762</name>
</gene>